<organism evidence="4 5">
    <name type="scientific">Branchiostoma floridae</name>
    <name type="common">Florida lancelet</name>
    <name type="synonym">Amphioxus</name>
    <dbReference type="NCBI Taxonomy" id="7739"/>
    <lineage>
        <taxon>Eukaryota</taxon>
        <taxon>Metazoa</taxon>
        <taxon>Chordata</taxon>
        <taxon>Cephalochordata</taxon>
        <taxon>Leptocardii</taxon>
        <taxon>Amphioxiformes</taxon>
        <taxon>Branchiostomatidae</taxon>
        <taxon>Branchiostoma</taxon>
    </lineage>
</organism>
<keyword evidence="2" id="KW-0732">Signal</keyword>
<sequence>MTKLITIRWLLLLSAIVWCSQAVLNQPNEMKLQNNGYTDVLIAINNVIPEDGNIIHRLKEVFTEASEELYSATKNRAFFKEIKILIPKTWSKKEEYLLAGTETFERANISCATNLVFRVDLSNPRVRPDTPYVSTKDGCGYPGDFMHLTPDYLVKMHHAVLNWGPYSKTILHEWGHLRWGVFDEYSSPGYPRFYMASTGGIKPTQCSAKIPGNPRKIVNGLPWTCRMNHSSGIYEETCHFNVYHFINEATGSYMCYQYLAEVTDFCHSDPDGDPLSYHNREAPNVHNAMCQHQSTWDVMNKHRDFASGANPPRAVDSTQPSFIMLQESEPRRVLVLDMSATMEALEAVGHPQGGRILLVTAGQEDGDPRIRDVMPDLRRKKVIVDTIAYGRDADPLLQSLAQETGGDSFFSGIHDSAALDSAFTATFGAMLEGRPTPFPVTNVLLSEDKTVSGKQTYTTRVYVDSSVGENTFFFVSWLNGRRPMVTLETPLGRMITEDDPMYDVTSESITIEIQGTATPGKWSFSVTNSDSDDQDITIIVTSNGKEPIQVTAQISDELLNYSSSQPSALRIFATIEKGFSPIIGAVVKVNIEKPPHGEVEEVTLMDNGAGADFLKNDGTYSRYFFNVTADGRYGVSVRVDNSQGDAKYVIMSIARDNNTEYADESNVQRREQLEQLEQFQRITTGGVFEVQGVPSGGVPSQDILPPSRVRDLKVVEVSYAKATVTLRWTAPGDDFDHGGPAQYVDIRYSRHFDELADDFQGSASVNSSQVLLGSLTSKPEFGSMQTVVILVPDRGPNVTFVFTVRMCDEVDNCGDPSNIVAANLEYIPADPTNEFPWHIVLPVLITIGVFGAIFVISCIVGKCKNRTKSTQPSADNNVV</sequence>
<dbReference type="PANTHER" id="PTHR10579">
    <property type="entry name" value="CALCIUM-ACTIVATED CHLORIDE CHANNEL REGULATOR"/>
    <property type="match status" value="1"/>
</dbReference>
<feature type="signal peptide" evidence="2">
    <location>
        <begin position="1"/>
        <end position="22"/>
    </location>
</feature>
<dbReference type="Pfam" id="PF08434">
    <property type="entry name" value="CLCA"/>
    <property type="match status" value="1"/>
</dbReference>
<evidence type="ECO:0000259" key="3">
    <source>
        <dbReference type="Pfam" id="PF08434"/>
    </source>
</evidence>
<gene>
    <name evidence="5" type="primary">LOC118407107</name>
</gene>
<evidence type="ECO:0000256" key="1">
    <source>
        <dbReference type="SAM" id="Phobius"/>
    </source>
</evidence>
<dbReference type="PANTHER" id="PTHR10579:SF177">
    <property type="entry name" value="CALCIUM-ACTIVATED CHLORIDE CHANNEL REGULATOR 4-LIKE PROTEIN"/>
    <property type="match status" value="1"/>
</dbReference>
<dbReference type="KEGG" id="bfo:118407107"/>
<keyword evidence="1" id="KW-0812">Transmembrane</keyword>
<name>A0A9J7HST9_BRAFL</name>
<dbReference type="InterPro" id="IPR051266">
    <property type="entry name" value="CLCR"/>
</dbReference>
<keyword evidence="1" id="KW-0472">Membrane</keyword>
<feature type="domain" description="Calcium-activated chloride channel N-terminal" evidence="3">
    <location>
        <begin position="31"/>
        <end position="307"/>
    </location>
</feature>
<keyword evidence="1" id="KW-1133">Transmembrane helix</keyword>
<dbReference type="InterPro" id="IPR013783">
    <property type="entry name" value="Ig-like_fold"/>
</dbReference>
<reference evidence="5" key="2">
    <citation type="submission" date="2025-08" db="UniProtKB">
        <authorList>
            <consortium name="RefSeq"/>
        </authorList>
    </citation>
    <scope>IDENTIFICATION</scope>
    <source>
        <strain evidence="5">S238N-H82</strain>
        <tissue evidence="5">Testes</tissue>
    </source>
</reference>
<feature type="chain" id="PRO_5039908872" evidence="2">
    <location>
        <begin position="23"/>
        <end position="879"/>
    </location>
</feature>
<protein>
    <submittedName>
        <fullName evidence="5">Calcium-activated chloride channel regulator 1-like</fullName>
    </submittedName>
</protein>
<dbReference type="Gene3D" id="3.40.50.410">
    <property type="entry name" value="von Willebrand factor, type A domain"/>
    <property type="match status" value="1"/>
</dbReference>
<reference evidence="4" key="1">
    <citation type="journal article" date="2020" name="Nat. Ecol. Evol.">
        <title>Deeply conserved synteny resolves early events in vertebrate evolution.</title>
        <authorList>
            <person name="Simakov O."/>
            <person name="Marletaz F."/>
            <person name="Yue J.X."/>
            <person name="O'Connell B."/>
            <person name="Jenkins J."/>
            <person name="Brandt A."/>
            <person name="Calef R."/>
            <person name="Tung C.H."/>
            <person name="Huang T.K."/>
            <person name="Schmutz J."/>
            <person name="Satoh N."/>
            <person name="Yu J.K."/>
            <person name="Putnam N.H."/>
            <person name="Green R.E."/>
            <person name="Rokhsar D.S."/>
        </authorList>
    </citation>
    <scope>NUCLEOTIDE SEQUENCE [LARGE SCALE GENOMIC DNA]</scope>
    <source>
        <strain evidence="4">S238N-H82</strain>
    </source>
</reference>
<feature type="transmembrane region" description="Helical" evidence="1">
    <location>
        <begin position="835"/>
        <end position="860"/>
    </location>
</feature>
<dbReference type="GeneID" id="118407107"/>
<dbReference type="SUPFAM" id="SSF53300">
    <property type="entry name" value="vWA-like"/>
    <property type="match status" value="1"/>
</dbReference>
<accession>A0A9J7HST9</accession>
<evidence type="ECO:0000313" key="4">
    <source>
        <dbReference type="Proteomes" id="UP000001554"/>
    </source>
</evidence>
<dbReference type="Gene3D" id="2.60.40.10">
    <property type="entry name" value="Immunoglobulins"/>
    <property type="match status" value="1"/>
</dbReference>
<dbReference type="InterPro" id="IPR036465">
    <property type="entry name" value="vWFA_dom_sf"/>
</dbReference>
<dbReference type="AlphaFoldDB" id="A0A9J7HST9"/>
<proteinExistence type="predicted"/>
<dbReference type="RefSeq" id="XP_035663419.1">
    <property type="nucleotide sequence ID" value="XM_035807526.1"/>
</dbReference>
<evidence type="ECO:0000313" key="5">
    <source>
        <dbReference type="RefSeq" id="XP_035663419.1"/>
    </source>
</evidence>
<evidence type="ECO:0000256" key="2">
    <source>
        <dbReference type="SAM" id="SignalP"/>
    </source>
</evidence>
<keyword evidence="4" id="KW-1185">Reference proteome</keyword>
<dbReference type="OrthoDB" id="687730at2759"/>
<dbReference type="InterPro" id="IPR013642">
    <property type="entry name" value="CLCA_N"/>
</dbReference>
<dbReference type="OMA" id="GPICNLK"/>
<dbReference type="Proteomes" id="UP000001554">
    <property type="component" value="Chromosome 19"/>
</dbReference>